<dbReference type="PROSITE" id="PS00144">
    <property type="entry name" value="ASN_GLN_ASE_1"/>
    <property type="match status" value="1"/>
</dbReference>
<dbReference type="InterPro" id="IPR027474">
    <property type="entry name" value="L-asparaginase_N"/>
</dbReference>
<feature type="domain" description="L-asparaginase N-terminal" evidence="3">
    <location>
        <begin position="3"/>
        <end position="68"/>
    </location>
</feature>
<accession>A0A1J4QH78</accession>
<dbReference type="PIRSF" id="PIRSF001220">
    <property type="entry name" value="L-ASNase_gatD"/>
    <property type="match status" value="1"/>
</dbReference>
<dbReference type="InterPro" id="IPR036152">
    <property type="entry name" value="Asp/glu_Ase-like_sf"/>
</dbReference>
<dbReference type="AlphaFoldDB" id="A0A1J4QH78"/>
<dbReference type="PROSITE" id="PS51257">
    <property type="entry name" value="PROKAR_LIPOPROTEIN"/>
    <property type="match status" value="1"/>
</dbReference>
<evidence type="ECO:0000256" key="1">
    <source>
        <dbReference type="ARBA" id="ARBA00010518"/>
    </source>
</evidence>
<dbReference type="SUPFAM" id="SSF53774">
    <property type="entry name" value="Glutaminase/Asparaginase"/>
    <property type="match status" value="1"/>
</dbReference>
<gene>
    <name evidence="4" type="ORF">BFR47_13780</name>
</gene>
<sequence>MGRVLILHTGGTIGCQASRDGHKPSSGFAELLRRRLQDSGEPGLPEFDVIELGQLIDSANLSPDHWLKSPGCW</sequence>
<dbReference type="GO" id="GO:0006520">
    <property type="term" value="P:amino acid metabolic process"/>
    <property type="evidence" value="ECO:0007669"/>
    <property type="project" value="InterPro"/>
</dbReference>
<feature type="active site" evidence="2">
    <location>
        <position position="12"/>
    </location>
</feature>
<keyword evidence="5" id="KW-1185">Reference proteome</keyword>
<evidence type="ECO:0000256" key="2">
    <source>
        <dbReference type="PROSITE-ProRule" id="PRU10099"/>
    </source>
</evidence>
<comment type="caution">
    <text evidence="4">The sequence shown here is derived from an EMBL/GenBank/DDBJ whole genome shotgun (WGS) entry which is preliminary data.</text>
</comment>
<comment type="similarity">
    <text evidence="1">Belongs to the asparaginase 1 family.</text>
</comment>
<dbReference type="PIRSF" id="PIRSF500176">
    <property type="entry name" value="L_ASNase"/>
    <property type="match status" value="1"/>
</dbReference>
<evidence type="ECO:0000313" key="5">
    <source>
        <dbReference type="Proteomes" id="UP000243073"/>
    </source>
</evidence>
<dbReference type="EMBL" id="MDKE01000018">
    <property type="protein sequence ID" value="OIN09997.1"/>
    <property type="molecule type" value="Genomic_DNA"/>
</dbReference>
<proteinExistence type="inferred from homology"/>
<protein>
    <recommendedName>
        <fullName evidence="3">L-asparaginase N-terminal domain-containing protein</fullName>
    </recommendedName>
</protein>
<dbReference type="InterPro" id="IPR006034">
    <property type="entry name" value="Asparaginase/glutaminase-like"/>
</dbReference>
<dbReference type="Proteomes" id="UP000243073">
    <property type="component" value="Unassembled WGS sequence"/>
</dbReference>
<dbReference type="InterPro" id="IPR037152">
    <property type="entry name" value="L-asparaginase_N_sf"/>
</dbReference>
<dbReference type="InterPro" id="IPR020827">
    <property type="entry name" value="Asparaginase/glutaminase_AS1"/>
</dbReference>
<evidence type="ECO:0000259" key="3">
    <source>
        <dbReference type="Pfam" id="PF00710"/>
    </source>
</evidence>
<dbReference type="Gene3D" id="3.40.50.1170">
    <property type="entry name" value="L-asparaginase, N-terminal domain"/>
    <property type="match status" value="1"/>
</dbReference>
<organism evidence="4 5">
    <name type="scientific">Oceanisphaera psychrotolerans</name>
    <dbReference type="NCBI Taxonomy" id="1414654"/>
    <lineage>
        <taxon>Bacteria</taxon>
        <taxon>Pseudomonadati</taxon>
        <taxon>Pseudomonadota</taxon>
        <taxon>Gammaproteobacteria</taxon>
        <taxon>Aeromonadales</taxon>
        <taxon>Aeromonadaceae</taxon>
        <taxon>Oceanisphaera</taxon>
    </lineage>
</organism>
<evidence type="ECO:0000313" key="4">
    <source>
        <dbReference type="EMBL" id="OIN09997.1"/>
    </source>
</evidence>
<reference evidence="4 5" key="1">
    <citation type="submission" date="2016-07" db="EMBL/GenBank/DDBJ databases">
        <title>Draft Genome Sequence of Oceanisphaera psychrotolerans, isolated from coastal sediment samples.</title>
        <authorList>
            <person name="Zhuo S."/>
            <person name="Ruan Z."/>
        </authorList>
    </citation>
    <scope>NUCLEOTIDE SEQUENCE [LARGE SCALE GENOMIC DNA]</scope>
    <source>
        <strain evidence="4 5">LAM-WHM-ZC</strain>
    </source>
</reference>
<name>A0A1J4QH78_9GAMM</name>
<dbReference type="Pfam" id="PF00710">
    <property type="entry name" value="Asparaginase"/>
    <property type="match status" value="1"/>
</dbReference>
<dbReference type="STRING" id="1414654.BFR47_13780"/>